<comment type="caution">
    <text evidence="7">The sequence shown here is derived from an EMBL/GenBank/DDBJ whole genome shotgun (WGS) entry which is preliminary data.</text>
</comment>
<organism evidence="7 8">
    <name type="scientific">Candidatus Amphirhobacter heronislandensis</name>
    <dbReference type="NCBI Taxonomy" id="1732024"/>
    <lineage>
        <taxon>Bacteria</taxon>
        <taxon>Pseudomonadati</taxon>
        <taxon>Pseudomonadota</taxon>
        <taxon>Gammaproteobacteria</taxon>
        <taxon>Candidatus Tethybacterales</taxon>
        <taxon>Candidatus Tethybacteraceae</taxon>
        <taxon>Candidatus Amphirhobacter</taxon>
    </lineage>
</organism>
<dbReference type="InterPro" id="IPR003439">
    <property type="entry name" value="ABC_transporter-like_ATP-bd"/>
</dbReference>
<gene>
    <name evidence="7" type="ORF">ISN26_00960</name>
</gene>
<dbReference type="InterPro" id="IPR050763">
    <property type="entry name" value="ABC_transporter_ATP-binding"/>
</dbReference>
<evidence type="ECO:0000259" key="6">
    <source>
        <dbReference type="PROSITE" id="PS50893"/>
    </source>
</evidence>
<keyword evidence="3" id="KW-0536">Nodulation</keyword>
<dbReference type="AlphaFoldDB" id="A0A930XW29"/>
<evidence type="ECO:0000256" key="1">
    <source>
        <dbReference type="ARBA" id="ARBA00005417"/>
    </source>
</evidence>
<dbReference type="EMBL" id="JADHEI010000013">
    <property type="protein sequence ID" value="MBF2734662.1"/>
    <property type="molecule type" value="Genomic_DNA"/>
</dbReference>
<evidence type="ECO:0000313" key="7">
    <source>
        <dbReference type="EMBL" id="MBF2734662.1"/>
    </source>
</evidence>
<evidence type="ECO:0000256" key="2">
    <source>
        <dbReference type="ARBA" id="ARBA00022448"/>
    </source>
</evidence>
<dbReference type="Gene3D" id="3.40.50.300">
    <property type="entry name" value="P-loop containing nucleotide triphosphate hydrolases"/>
    <property type="match status" value="1"/>
</dbReference>
<keyword evidence="4" id="KW-0547">Nucleotide-binding</keyword>
<dbReference type="PROSITE" id="PS50893">
    <property type="entry name" value="ABC_TRANSPORTER_2"/>
    <property type="match status" value="1"/>
</dbReference>
<sequence>MAAEPLLELRGLRKAWPDGPALAYPPLRLEAGGLHVVVGANGAGKTTLLRLLAGLTAPEAGYELRWRGAARTALPVLGAEATLLQQRPYVFDVTAGGLLDLVRPPRPGLRERLLAGHPLAQLQQRPLRELSGGLQRQCALAAVALTAAPLVLLDEPAAGLDAAGRRYLDVVVAALREEGRTVLLAAQRDALPADPAGVIDLDEEHG</sequence>
<evidence type="ECO:0000256" key="4">
    <source>
        <dbReference type="ARBA" id="ARBA00022741"/>
    </source>
</evidence>
<dbReference type="Proteomes" id="UP000604381">
    <property type="component" value="Unassembled WGS sequence"/>
</dbReference>
<dbReference type="CDD" id="cd00267">
    <property type="entry name" value="ABC_ATPase"/>
    <property type="match status" value="1"/>
</dbReference>
<reference evidence="7" key="1">
    <citation type="submission" date="2020-10" db="EMBL/GenBank/DDBJ databases">
        <title>An improved Amphimedon queenslandica hologenome assembly reveals how three proteobacterial symbionts can extend the metabolic phenotypic of their marine sponge host.</title>
        <authorList>
            <person name="Degnan B."/>
            <person name="Degnan S."/>
            <person name="Xiang X."/>
        </authorList>
    </citation>
    <scope>NUCLEOTIDE SEQUENCE</scope>
    <source>
        <strain evidence="7">AqS2</strain>
    </source>
</reference>
<evidence type="ECO:0000313" key="8">
    <source>
        <dbReference type="Proteomes" id="UP000604381"/>
    </source>
</evidence>
<dbReference type="InterPro" id="IPR003593">
    <property type="entry name" value="AAA+_ATPase"/>
</dbReference>
<dbReference type="SUPFAM" id="SSF52540">
    <property type="entry name" value="P-loop containing nucleoside triphosphate hydrolases"/>
    <property type="match status" value="1"/>
</dbReference>
<dbReference type="PANTHER" id="PTHR42711:SF5">
    <property type="entry name" value="ABC TRANSPORTER ATP-BINDING PROTEIN NATA"/>
    <property type="match status" value="1"/>
</dbReference>
<accession>A0A930XW29</accession>
<name>A0A930XW29_9GAMM</name>
<evidence type="ECO:0000256" key="3">
    <source>
        <dbReference type="ARBA" id="ARBA00022458"/>
    </source>
</evidence>
<dbReference type="GO" id="GO:0016887">
    <property type="term" value="F:ATP hydrolysis activity"/>
    <property type="evidence" value="ECO:0007669"/>
    <property type="project" value="InterPro"/>
</dbReference>
<comment type="similarity">
    <text evidence="1">Belongs to the ABC transporter superfamily.</text>
</comment>
<dbReference type="PANTHER" id="PTHR42711">
    <property type="entry name" value="ABC TRANSPORTER ATP-BINDING PROTEIN"/>
    <property type="match status" value="1"/>
</dbReference>
<protein>
    <submittedName>
        <fullName evidence="7">ATP-binding cassette domain-containing protein</fullName>
    </submittedName>
</protein>
<dbReference type="GO" id="GO:0005524">
    <property type="term" value="F:ATP binding"/>
    <property type="evidence" value="ECO:0007669"/>
    <property type="project" value="UniProtKB-KW"/>
</dbReference>
<feature type="domain" description="ABC transporter" evidence="6">
    <location>
        <begin position="7"/>
        <end position="204"/>
    </location>
</feature>
<evidence type="ECO:0000256" key="5">
    <source>
        <dbReference type="ARBA" id="ARBA00022840"/>
    </source>
</evidence>
<proteinExistence type="inferred from homology"/>
<dbReference type="Pfam" id="PF00005">
    <property type="entry name" value="ABC_tran"/>
    <property type="match status" value="1"/>
</dbReference>
<dbReference type="SMART" id="SM00382">
    <property type="entry name" value="AAA"/>
    <property type="match status" value="1"/>
</dbReference>
<keyword evidence="2" id="KW-0813">Transport</keyword>
<keyword evidence="8" id="KW-1185">Reference proteome</keyword>
<keyword evidence="5 7" id="KW-0067">ATP-binding</keyword>
<dbReference type="InterPro" id="IPR027417">
    <property type="entry name" value="P-loop_NTPase"/>
</dbReference>